<name>C8ZD83_YEAS8</name>
<sequence>MGGRSAQPRRFSFACRILHPAVAHDAMAGSRYILRAPASIIRLAQHGWLHCCLHFFLFPAMNDVCFVAKGSALYLFTVEIIVFGSPSLRHNVLSFFYFALPWLKRQCRLKVNFNRLKEIRGIAQVVRKAFFISKTLPCI</sequence>
<evidence type="ECO:0000313" key="1">
    <source>
        <dbReference type="EMBL" id="CAY81349.1"/>
    </source>
</evidence>
<accession>C8ZD83</accession>
<dbReference type="AlphaFoldDB" id="C8ZD83"/>
<organism evidence="1">
    <name type="scientific">Saccharomyces cerevisiae (strain Lalvin EC1118 / Prise de mousse)</name>
    <name type="common">Baker's yeast</name>
    <dbReference type="NCBI Taxonomy" id="643680"/>
    <lineage>
        <taxon>Eukaryota</taxon>
        <taxon>Fungi</taxon>
        <taxon>Dikarya</taxon>
        <taxon>Ascomycota</taxon>
        <taxon>Saccharomycotina</taxon>
        <taxon>Saccharomycetes</taxon>
        <taxon>Saccharomycetales</taxon>
        <taxon>Saccharomycetaceae</taxon>
        <taxon>Saccharomyces</taxon>
    </lineage>
</organism>
<dbReference type="EMBL" id="FN393078">
    <property type="protein sequence ID" value="CAY81349.1"/>
    <property type="molecule type" value="Genomic_DNA"/>
</dbReference>
<reference evidence="1" key="1">
    <citation type="journal article" date="2009" name="Proc. Natl. Acad. Sci. U.S.A.">
        <title>Eukaryote-to-eukaryote gene transfer events revealed by the genome sequence of the wine yeast Saccharomyces cerevisiae EC1118.</title>
        <authorList>
            <person name="Novo M."/>
            <person name="Bigey F."/>
            <person name="Beyne E."/>
            <person name="Galeote V."/>
            <person name="Gavory F."/>
            <person name="Mallet S."/>
            <person name="Cambot B."/>
            <person name="Legras J.L."/>
            <person name="Wincker P."/>
            <person name="Casaregola S."/>
            <person name="Dequin S."/>
        </authorList>
    </citation>
    <scope>NUCLEOTIDE SEQUENCE [LARGE SCALE GENOMIC DNA]</scope>
    <source>
        <strain evidence="1">Lalvin EC1118</strain>
        <strain>Lalvin EC1118 / Prise de mousse</strain>
    </source>
</reference>
<proteinExistence type="predicted"/>
<dbReference type="HOGENOM" id="CLU_1846696_0_0_1"/>
<protein>
    <submittedName>
        <fullName evidence="1">EC1118_1L10_1937p</fullName>
    </submittedName>
</protein>
<gene>
    <name evidence="1" type="ORF">EC1118_1L10_1937g</name>
</gene>